<dbReference type="PANTHER" id="PTHR47691">
    <property type="entry name" value="REGULATOR-RELATED"/>
    <property type="match status" value="1"/>
</dbReference>
<dbReference type="SUPFAM" id="SSF48452">
    <property type="entry name" value="TPR-like"/>
    <property type="match status" value="1"/>
</dbReference>
<dbReference type="Pfam" id="PF25872">
    <property type="entry name" value="HTH_77"/>
    <property type="match status" value="1"/>
</dbReference>
<dbReference type="Gene3D" id="1.25.40.10">
    <property type="entry name" value="Tetratricopeptide repeat domain"/>
    <property type="match status" value="1"/>
</dbReference>
<dbReference type="InterPro" id="IPR058852">
    <property type="entry name" value="HTH_77"/>
</dbReference>
<protein>
    <recommendedName>
        <fullName evidence="1">Winged helix-turn-helix domain-containing protein</fullName>
    </recommendedName>
</protein>
<accession>A0ABU2N6C1</accession>
<evidence type="ECO:0000313" key="2">
    <source>
        <dbReference type="EMBL" id="MDT0349487.1"/>
    </source>
</evidence>
<comment type="caution">
    <text evidence="2">The sequence shown here is derived from an EMBL/GenBank/DDBJ whole genome shotgun (WGS) entry which is preliminary data.</text>
</comment>
<feature type="domain" description="Winged helix-turn-helix" evidence="1">
    <location>
        <begin position="19"/>
        <end position="89"/>
    </location>
</feature>
<organism evidence="2 3">
    <name type="scientific">Pseudonocardia charpentierae</name>
    <dbReference type="NCBI Taxonomy" id="3075545"/>
    <lineage>
        <taxon>Bacteria</taxon>
        <taxon>Bacillati</taxon>
        <taxon>Actinomycetota</taxon>
        <taxon>Actinomycetes</taxon>
        <taxon>Pseudonocardiales</taxon>
        <taxon>Pseudonocardiaceae</taxon>
        <taxon>Pseudonocardia</taxon>
    </lineage>
</organism>
<evidence type="ECO:0000313" key="3">
    <source>
        <dbReference type="Proteomes" id="UP001183202"/>
    </source>
</evidence>
<dbReference type="InterPro" id="IPR011990">
    <property type="entry name" value="TPR-like_helical_dom_sf"/>
</dbReference>
<dbReference type="Proteomes" id="UP001183202">
    <property type="component" value="Unassembled WGS sequence"/>
</dbReference>
<dbReference type="PANTHER" id="PTHR47691:SF3">
    <property type="entry name" value="HTH-TYPE TRANSCRIPTIONAL REGULATOR RV0890C-RELATED"/>
    <property type="match status" value="1"/>
</dbReference>
<proteinExistence type="predicted"/>
<name>A0ABU2N6C1_9PSEU</name>
<sequence length="564" mass="58838">MLPRHQTLRAVVEWSWDLLDEPERALARRLSVFAGGATEEAALRICGLGDATLDVLTALVEKSLLVAAPGSPTRYRMLETIREYAAQRLDEAGERPAMEAAHTALIVEVVETAEPWLRRPEQLEWVGRLRAEADDVAAVFRRAVAADDAATAHRLVAASAWFWLIRGLFTEATDRLAEIDALAGPVPLEIDARCTAYRAMVAAGAGDATTASTRLAAAQRLAADLPAAGRHPVLQLMTPMAAGFGSGDPGPLEQLAADPQADAWARAFAMFSCAQLAENEGDLDRQRADTRAAHELFSALGERWALGMTVSSLGDLESVAGAYDAAMAAFDEAISLAAELGNDDDLPQFQAERARLLVRRGDVAAGRAELRRILGLPGRHPEHVWTLHMYLADAARRTGDLDDARAELALADPDAFSGPGVPQRRAMYAATGSAIAGAAGDREAAARLLADAVAHTVESRDGPVTAVVAELAAAHAVADDPETAAVLLGIGAAQRGASDLGDPDVRAAVAAVRAALGAAAADAAVARGRALPRPDGVALLQDYARGAGSGSGTAAVSASATSRA</sequence>
<gene>
    <name evidence="2" type="ORF">RM445_08105</name>
</gene>
<dbReference type="RefSeq" id="WP_311555515.1">
    <property type="nucleotide sequence ID" value="NZ_JAVREJ010000004.1"/>
</dbReference>
<keyword evidence="3" id="KW-1185">Reference proteome</keyword>
<dbReference type="EMBL" id="JAVREJ010000004">
    <property type="protein sequence ID" value="MDT0349487.1"/>
    <property type="molecule type" value="Genomic_DNA"/>
</dbReference>
<evidence type="ECO:0000259" key="1">
    <source>
        <dbReference type="Pfam" id="PF25872"/>
    </source>
</evidence>
<reference evidence="3" key="1">
    <citation type="submission" date="2023-07" db="EMBL/GenBank/DDBJ databases">
        <title>30 novel species of actinomycetes from the DSMZ collection.</title>
        <authorList>
            <person name="Nouioui I."/>
        </authorList>
    </citation>
    <scope>NUCLEOTIDE SEQUENCE [LARGE SCALE GENOMIC DNA]</scope>
    <source>
        <strain evidence="3">DSM 45834</strain>
    </source>
</reference>